<feature type="transmembrane region" description="Helical" evidence="1">
    <location>
        <begin position="79"/>
        <end position="103"/>
    </location>
</feature>
<name>A0A2I1HBD8_9GLOM</name>
<keyword evidence="1" id="KW-1133">Transmembrane helix</keyword>
<dbReference type="VEuPathDB" id="FungiDB:RhiirA1_535352"/>
<dbReference type="VEuPathDB" id="FungiDB:RhiirFUN_021818"/>
<feature type="transmembrane region" description="Helical" evidence="1">
    <location>
        <begin position="115"/>
        <end position="134"/>
    </location>
</feature>
<evidence type="ECO:0000313" key="3">
    <source>
        <dbReference type="Proteomes" id="UP000234323"/>
    </source>
</evidence>
<dbReference type="AlphaFoldDB" id="A0A2I1HBD8"/>
<feature type="transmembrane region" description="Helical" evidence="1">
    <location>
        <begin position="51"/>
        <end position="73"/>
    </location>
</feature>
<protein>
    <submittedName>
        <fullName evidence="2">Uncharacterized protein</fullName>
    </submittedName>
</protein>
<dbReference type="Proteomes" id="UP000234323">
    <property type="component" value="Unassembled WGS sequence"/>
</dbReference>
<evidence type="ECO:0000256" key="1">
    <source>
        <dbReference type="SAM" id="Phobius"/>
    </source>
</evidence>
<feature type="transmembrane region" description="Helical" evidence="1">
    <location>
        <begin position="158"/>
        <end position="178"/>
    </location>
</feature>
<evidence type="ECO:0000313" key="2">
    <source>
        <dbReference type="EMBL" id="PKY56188.1"/>
    </source>
</evidence>
<organism evidence="2 3">
    <name type="scientific">Rhizophagus irregularis</name>
    <dbReference type="NCBI Taxonomy" id="588596"/>
    <lineage>
        <taxon>Eukaryota</taxon>
        <taxon>Fungi</taxon>
        <taxon>Fungi incertae sedis</taxon>
        <taxon>Mucoromycota</taxon>
        <taxon>Glomeromycotina</taxon>
        <taxon>Glomeromycetes</taxon>
        <taxon>Glomerales</taxon>
        <taxon>Glomeraceae</taxon>
        <taxon>Rhizophagus</taxon>
    </lineage>
</organism>
<proteinExistence type="predicted"/>
<dbReference type="EMBL" id="LLXI01002093">
    <property type="protein sequence ID" value="PKY56188.1"/>
    <property type="molecule type" value="Genomic_DNA"/>
</dbReference>
<dbReference type="VEuPathDB" id="FungiDB:RhiirA1_535351"/>
<sequence>MTDYDPYNDFWGDFLTGVVVTIIATRISDKTKDENDGYNNKKTKKKNYLDILDDIIIFGSLHAMNIYLFFIWWKYENKFTKAFGVITFIYSIFFLFCAIFFNVKDEKQKEFMKGLKSLILFITALLFLFNPNSITQIDLPNEFSTNKGFYKNCEVGRLLRWIAVLFLASAWILFLSIWHNRSNEWWNELWNKQRAILIQSVGNGLVLSNNFWQTKVTTALTIVAITRLIDIYKNGGSSTSLNEPDLKGVSLNMKPDIKDAGLDTNWFLRAPAWTIRRERPLVLQGLRTHGLNGVLSALGLGYADMVSGSFGIELWILASWTSSVGFLDVVVSVQDAPFRRPDSYFKGLVRLVCGFKMALRVSGHRICETDLERRILGNRFQRGDFGSNLNTGFPGILLDKVNFEVLTTLKI</sequence>
<dbReference type="VEuPathDB" id="FungiDB:FUN_010001"/>
<reference evidence="2 3" key="1">
    <citation type="submission" date="2015-10" db="EMBL/GenBank/DDBJ databases">
        <title>Genome analyses suggest a sexual origin of heterokaryosis in a supposedly ancient asexual fungus.</title>
        <authorList>
            <person name="Ropars J."/>
            <person name="Sedzielewska K."/>
            <person name="Noel J."/>
            <person name="Charron P."/>
            <person name="Farinelli L."/>
            <person name="Marton T."/>
            <person name="Kruger M."/>
            <person name="Pelin A."/>
            <person name="Brachmann A."/>
            <person name="Corradi N."/>
        </authorList>
    </citation>
    <scope>NUCLEOTIDE SEQUENCE [LARGE SCALE GENOMIC DNA]</scope>
    <source>
        <strain evidence="2 3">A4</strain>
    </source>
</reference>
<comment type="caution">
    <text evidence="2">The sequence shown here is derived from an EMBL/GenBank/DDBJ whole genome shotgun (WGS) entry which is preliminary data.</text>
</comment>
<dbReference type="VEuPathDB" id="FungiDB:FUN_015160"/>
<accession>A0A2I1HBD8</accession>
<keyword evidence="1" id="KW-0812">Transmembrane</keyword>
<gene>
    <name evidence="2" type="ORF">RhiirA4_476283</name>
</gene>
<keyword evidence="1" id="KW-0472">Membrane</keyword>
<keyword evidence="3" id="KW-1185">Reference proteome</keyword>